<dbReference type="InterPro" id="IPR002797">
    <property type="entry name" value="Polysacc_synth"/>
</dbReference>
<name>A0ABV7AN83_9RHOB</name>
<feature type="transmembrane region" description="Helical" evidence="6">
    <location>
        <begin position="210"/>
        <end position="233"/>
    </location>
</feature>
<keyword evidence="2" id="KW-1003">Cell membrane</keyword>
<feature type="transmembrane region" description="Helical" evidence="6">
    <location>
        <begin position="253"/>
        <end position="272"/>
    </location>
</feature>
<dbReference type="EMBL" id="JBHRSK010000020">
    <property type="protein sequence ID" value="MFC2970447.1"/>
    <property type="molecule type" value="Genomic_DNA"/>
</dbReference>
<dbReference type="RefSeq" id="WP_377835423.1">
    <property type="nucleotide sequence ID" value="NZ_JBHRSK010000020.1"/>
</dbReference>
<evidence type="ECO:0000256" key="6">
    <source>
        <dbReference type="SAM" id="Phobius"/>
    </source>
</evidence>
<evidence type="ECO:0000256" key="1">
    <source>
        <dbReference type="ARBA" id="ARBA00004651"/>
    </source>
</evidence>
<comment type="caution">
    <text evidence="7">The sequence shown here is derived from an EMBL/GenBank/DDBJ whole genome shotgun (WGS) entry which is preliminary data.</text>
</comment>
<evidence type="ECO:0000313" key="8">
    <source>
        <dbReference type="Proteomes" id="UP001595443"/>
    </source>
</evidence>
<accession>A0ABV7AN83</accession>
<keyword evidence="3 6" id="KW-0812">Transmembrane</keyword>
<evidence type="ECO:0000256" key="2">
    <source>
        <dbReference type="ARBA" id="ARBA00022475"/>
    </source>
</evidence>
<evidence type="ECO:0000313" key="7">
    <source>
        <dbReference type="EMBL" id="MFC2970447.1"/>
    </source>
</evidence>
<reference evidence="8" key="1">
    <citation type="journal article" date="2019" name="Int. J. Syst. Evol. Microbiol.">
        <title>The Global Catalogue of Microorganisms (GCM) 10K type strain sequencing project: providing services to taxonomists for standard genome sequencing and annotation.</title>
        <authorList>
            <consortium name="The Broad Institute Genomics Platform"/>
            <consortium name="The Broad Institute Genome Sequencing Center for Infectious Disease"/>
            <person name="Wu L."/>
            <person name="Ma J."/>
        </authorList>
    </citation>
    <scope>NUCLEOTIDE SEQUENCE [LARGE SCALE GENOMIC DNA]</scope>
    <source>
        <strain evidence="8">KCTC 62192</strain>
    </source>
</reference>
<feature type="transmembrane region" description="Helical" evidence="6">
    <location>
        <begin position="40"/>
        <end position="60"/>
    </location>
</feature>
<comment type="subcellular location">
    <subcellularLocation>
        <location evidence="1">Cell membrane</location>
        <topology evidence="1">Multi-pass membrane protein</topology>
    </subcellularLocation>
</comment>
<organism evidence="7 8">
    <name type="scientific">Acidimangrovimonas pyrenivorans</name>
    <dbReference type="NCBI Taxonomy" id="2030798"/>
    <lineage>
        <taxon>Bacteria</taxon>
        <taxon>Pseudomonadati</taxon>
        <taxon>Pseudomonadota</taxon>
        <taxon>Alphaproteobacteria</taxon>
        <taxon>Rhodobacterales</taxon>
        <taxon>Paracoccaceae</taxon>
        <taxon>Acidimangrovimonas</taxon>
    </lineage>
</organism>
<dbReference type="Pfam" id="PF01943">
    <property type="entry name" value="Polysacc_synt"/>
    <property type="match status" value="1"/>
</dbReference>
<proteinExistence type="predicted"/>
<keyword evidence="8" id="KW-1185">Reference proteome</keyword>
<dbReference type="InterPro" id="IPR050833">
    <property type="entry name" value="Poly_Biosynth_Transport"/>
</dbReference>
<dbReference type="PANTHER" id="PTHR30250:SF11">
    <property type="entry name" value="O-ANTIGEN TRANSPORTER-RELATED"/>
    <property type="match status" value="1"/>
</dbReference>
<sequence>MASFARRILSFGAISIVQKLLGFLISVQIVAVLGASQFGVYAFILNVVNTVAMFVLFGFPQTLTRQIAVYLEWEQTDLVRGLLKFSSLALAGTTLLSISVWLFGCQLYCAPDPTGATAKAGLILLPLVVLLGVQQAIMRGLDRVIDAVWPVMLLQPALFLGGLTWARSLHLHAQASEAMIWLILTNLVAALALGLLFWRHHPLRGNERPRYAYGTWARSLLPFFLIGGMNLLLQRTDILVIGVFRAHTEVAQYAIASQLAMVLFLPVGIVNSSIEPRIAAAFSRKQNERLHKLYADCALWTTGVALLGLLALGAFGKMMLVNVFGPEFISSYPAMLILASGYAISVAFGSSGSFLSMAGHEKMTLTGTATATGLNIVLNLLLVPTFGLKGAAIATFLSMVTAKLINAAFLFRALHILPGPLWHLTDQGKRLQHPNKDLP</sequence>
<protein>
    <submittedName>
        <fullName evidence="7">Polysaccharide biosynthesis C-terminal domain-containing protein</fullName>
    </submittedName>
</protein>
<evidence type="ECO:0000256" key="5">
    <source>
        <dbReference type="ARBA" id="ARBA00023136"/>
    </source>
</evidence>
<feature type="transmembrane region" description="Helical" evidence="6">
    <location>
        <begin position="116"/>
        <end position="133"/>
    </location>
</feature>
<feature type="transmembrane region" description="Helical" evidence="6">
    <location>
        <begin position="12"/>
        <end position="34"/>
    </location>
</feature>
<keyword evidence="4 6" id="KW-1133">Transmembrane helix</keyword>
<dbReference type="Proteomes" id="UP001595443">
    <property type="component" value="Unassembled WGS sequence"/>
</dbReference>
<feature type="transmembrane region" description="Helical" evidence="6">
    <location>
        <begin position="178"/>
        <end position="198"/>
    </location>
</feature>
<gene>
    <name evidence="7" type="ORF">ACFOES_20300</name>
</gene>
<feature type="transmembrane region" description="Helical" evidence="6">
    <location>
        <begin position="335"/>
        <end position="355"/>
    </location>
</feature>
<evidence type="ECO:0000256" key="3">
    <source>
        <dbReference type="ARBA" id="ARBA00022692"/>
    </source>
</evidence>
<feature type="transmembrane region" description="Helical" evidence="6">
    <location>
        <begin position="293"/>
        <end position="315"/>
    </location>
</feature>
<feature type="transmembrane region" description="Helical" evidence="6">
    <location>
        <begin position="145"/>
        <end position="166"/>
    </location>
</feature>
<keyword evidence="5 6" id="KW-0472">Membrane</keyword>
<feature type="transmembrane region" description="Helical" evidence="6">
    <location>
        <begin position="81"/>
        <end position="104"/>
    </location>
</feature>
<evidence type="ECO:0000256" key="4">
    <source>
        <dbReference type="ARBA" id="ARBA00022989"/>
    </source>
</evidence>
<dbReference type="PANTHER" id="PTHR30250">
    <property type="entry name" value="PST FAMILY PREDICTED COLANIC ACID TRANSPORTER"/>
    <property type="match status" value="1"/>
</dbReference>